<dbReference type="RefSeq" id="WP_151562072.1">
    <property type="nucleotide sequence ID" value="NZ_WBMT01000009.1"/>
</dbReference>
<gene>
    <name evidence="1" type="ORF">F8566_20195</name>
</gene>
<reference evidence="1 2" key="1">
    <citation type="submission" date="2019-09" db="EMBL/GenBank/DDBJ databases">
        <title>Actinomadura physcomitrii sp. nov., a novel actinomycete isolated from moss [Physcomitrium sphaericum (Ludw) Fuernr].</title>
        <authorList>
            <person name="Zhuang X."/>
            <person name="Liu C."/>
        </authorList>
    </citation>
    <scope>NUCLEOTIDE SEQUENCE [LARGE SCALE GENOMIC DNA]</scope>
    <source>
        <strain evidence="1 2">HMC1</strain>
    </source>
</reference>
<protein>
    <submittedName>
        <fullName evidence="1">Uncharacterized protein</fullName>
    </submittedName>
</protein>
<name>A0A6H9YK00_9ACTN</name>
<organism evidence="1 2">
    <name type="scientific">Actinomadura rudentiformis</name>
    <dbReference type="NCBI Taxonomy" id="359158"/>
    <lineage>
        <taxon>Bacteria</taxon>
        <taxon>Bacillati</taxon>
        <taxon>Actinomycetota</taxon>
        <taxon>Actinomycetes</taxon>
        <taxon>Streptosporangiales</taxon>
        <taxon>Thermomonosporaceae</taxon>
        <taxon>Actinomadura</taxon>
    </lineage>
</organism>
<accession>A0A6H9YK00</accession>
<evidence type="ECO:0000313" key="1">
    <source>
        <dbReference type="EMBL" id="KAB2347335.1"/>
    </source>
</evidence>
<dbReference type="Proteomes" id="UP000468735">
    <property type="component" value="Unassembled WGS sequence"/>
</dbReference>
<keyword evidence="2" id="KW-1185">Reference proteome</keyword>
<dbReference type="AlphaFoldDB" id="A0A6H9YK00"/>
<dbReference type="EMBL" id="WBMT01000009">
    <property type="protein sequence ID" value="KAB2347335.1"/>
    <property type="molecule type" value="Genomic_DNA"/>
</dbReference>
<sequence>MIQKLIDDLRATEDPARRGALATEALEHLKDANAAIAEIRQSAARELKEQGHTYEQIGLLFGPQGKPLHFSRIAQILKGGKTGKLAKLARDAEATKDAQGPAAQS</sequence>
<comment type="caution">
    <text evidence="1">The sequence shown here is derived from an EMBL/GenBank/DDBJ whole genome shotgun (WGS) entry which is preliminary data.</text>
</comment>
<proteinExistence type="predicted"/>
<evidence type="ECO:0000313" key="2">
    <source>
        <dbReference type="Proteomes" id="UP000468735"/>
    </source>
</evidence>